<dbReference type="InterPro" id="IPR015943">
    <property type="entry name" value="WD40/YVTN_repeat-like_dom_sf"/>
</dbReference>
<dbReference type="PANTHER" id="PTHR46042">
    <property type="entry name" value="DIPHTHINE METHYLTRANSFERASE"/>
    <property type="match status" value="1"/>
</dbReference>
<dbReference type="Proteomes" id="UP000031056">
    <property type="component" value="Unassembled WGS sequence"/>
</dbReference>
<organism evidence="4 5">
    <name type="scientific">Ordospora colligata OC4</name>
    <dbReference type="NCBI Taxonomy" id="1354746"/>
    <lineage>
        <taxon>Eukaryota</taxon>
        <taxon>Fungi</taxon>
        <taxon>Fungi incertae sedis</taxon>
        <taxon>Microsporidia</taxon>
        <taxon>Ordosporidae</taxon>
        <taxon>Ordospora</taxon>
    </lineage>
</organism>
<evidence type="ECO:0000313" key="4">
    <source>
        <dbReference type="EMBL" id="KHN69285.1"/>
    </source>
</evidence>
<dbReference type="STRING" id="1354746.A0A0B2UK07"/>
<reference evidence="4 5" key="1">
    <citation type="journal article" date="2014" name="MBio">
        <title>The Ordospora colligata genome; evolution of extreme reduction in microsporidia and host-to-parasite horizontal gene transfer.</title>
        <authorList>
            <person name="Pombert J.-F."/>
            <person name="Haag K.L."/>
            <person name="Beidas S."/>
            <person name="Ebert D."/>
            <person name="Keeling P.J."/>
        </authorList>
    </citation>
    <scope>NUCLEOTIDE SEQUENCE [LARGE SCALE GENOMIC DNA]</scope>
    <source>
        <strain evidence="4 5">OC4</strain>
    </source>
</reference>
<keyword evidence="5" id="KW-1185">Reference proteome</keyword>
<evidence type="ECO:0000256" key="1">
    <source>
        <dbReference type="ARBA" id="ARBA00022574"/>
    </source>
</evidence>
<dbReference type="AlphaFoldDB" id="A0A0B2UK07"/>
<dbReference type="GO" id="GO:0061685">
    <property type="term" value="F:diphthine methylesterase activity"/>
    <property type="evidence" value="ECO:0007669"/>
    <property type="project" value="TreeGrafter"/>
</dbReference>
<evidence type="ECO:0000313" key="5">
    <source>
        <dbReference type="Proteomes" id="UP000031056"/>
    </source>
</evidence>
<dbReference type="InterPro" id="IPR036322">
    <property type="entry name" value="WD40_repeat_dom_sf"/>
</dbReference>
<comment type="pathway">
    <text evidence="3">Protein modification.</text>
</comment>
<keyword evidence="2" id="KW-0677">Repeat</keyword>
<keyword evidence="1" id="KW-0853">WD repeat</keyword>
<accession>A0A0B2UK07</accession>
<dbReference type="PANTHER" id="PTHR46042:SF1">
    <property type="entry name" value="DIPHTHINE METHYLTRANSFERASE"/>
    <property type="match status" value="1"/>
</dbReference>
<dbReference type="GO" id="GO:0005737">
    <property type="term" value="C:cytoplasm"/>
    <property type="evidence" value="ECO:0007669"/>
    <property type="project" value="TreeGrafter"/>
</dbReference>
<dbReference type="EMBL" id="JOKQ01000008">
    <property type="protein sequence ID" value="KHN69285.1"/>
    <property type="molecule type" value="Genomic_DNA"/>
</dbReference>
<evidence type="ECO:0008006" key="6">
    <source>
        <dbReference type="Google" id="ProtNLM"/>
    </source>
</evidence>
<dbReference type="Gene3D" id="2.130.10.10">
    <property type="entry name" value="YVTN repeat-like/Quinoprotein amine dehydrogenase"/>
    <property type="match status" value="1"/>
</dbReference>
<dbReference type="GO" id="GO:0017183">
    <property type="term" value="P:protein histidyl modification to diphthamide"/>
    <property type="evidence" value="ECO:0007669"/>
    <property type="project" value="TreeGrafter"/>
</dbReference>
<dbReference type="VEuPathDB" id="MicrosporidiaDB:M896_080190"/>
<proteinExistence type="predicted"/>
<dbReference type="RefSeq" id="XP_014563327.1">
    <property type="nucleotide sequence ID" value="XM_014707841.1"/>
</dbReference>
<dbReference type="HOGENOM" id="CLU_085115_0_0_1"/>
<evidence type="ECO:0000256" key="3">
    <source>
        <dbReference type="ARBA" id="ARBA00043952"/>
    </source>
</evidence>
<dbReference type="GeneID" id="26262059"/>
<evidence type="ECO:0000256" key="2">
    <source>
        <dbReference type="ARBA" id="ARBA00022737"/>
    </source>
</evidence>
<comment type="caution">
    <text evidence="4">The sequence shown here is derived from an EMBL/GenBank/DDBJ whole genome shotgun (WGS) entry which is preliminary data.</text>
</comment>
<dbReference type="InParanoid" id="A0A0B2UK07"/>
<sequence>MKSFDSIMPIDCLCIVDDILIAGGYQFTEASRSGGVYLYDIYSMQIKNEFETTGILDCKKNEEMVFFAGCEEFGAICLKNSAIDKICTPAINTYVCVNSSSVFVCDIMGHIRQFEGYGLVNSRDTIIGEEPIWVVEAYGDSIACGSEDGMLRFIDTRSWSVHQEIKRKSGVTSIYHTENYTYVGSYDEHIEIVDRRKYDIIERKYVGGGVWRICYFDGKYFVACMYEGLKVYGDDFSLLKHYATESIAYGLALSHDMVAFASFYDKKIHKIEFEDIKSID</sequence>
<dbReference type="OrthoDB" id="2190402at2759"/>
<name>A0A0B2UK07_9MICR</name>
<dbReference type="SUPFAM" id="SSF50978">
    <property type="entry name" value="WD40 repeat-like"/>
    <property type="match status" value="1"/>
</dbReference>
<gene>
    <name evidence="4" type="ORF">M896_080190</name>
</gene>
<protein>
    <recommendedName>
        <fullName evidence="6">WD40 domain-containing protein</fullName>
    </recommendedName>
</protein>
<dbReference type="InterPro" id="IPR052415">
    <property type="entry name" value="Diphthine_MTase"/>
</dbReference>